<dbReference type="Pfam" id="PF06977">
    <property type="entry name" value="SdiA-regulated"/>
    <property type="match status" value="1"/>
</dbReference>
<dbReference type="OrthoDB" id="6080098at2"/>
<dbReference type="InterPro" id="IPR009722">
    <property type="entry name" value="YjiK/CarP"/>
</dbReference>
<dbReference type="EMBL" id="LT629705">
    <property type="protein sequence ID" value="SDP25998.1"/>
    <property type="molecule type" value="Genomic_DNA"/>
</dbReference>
<reference evidence="4 5" key="1">
    <citation type="submission" date="2016-10" db="EMBL/GenBank/DDBJ databases">
        <authorList>
            <person name="de Groot N.N."/>
        </authorList>
    </citation>
    <scope>NUCLEOTIDE SEQUENCE [LARGE SCALE GENOMIC DNA]</scope>
    <source>
        <strain evidence="4 5">CECT 7543</strain>
    </source>
</reference>
<accession>A0A1H0RAL9</accession>
<evidence type="ECO:0000256" key="3">
    <source>
        <dbReference type="ARBA" id="ARBA00023136"/>
    </source>
</evidence>
<gene>
    <name evidence="4" type="ORF">SAMN04489798_5176</name>
</gene>
<sequence length="313" mass="34629">MSKPWKVGVIVIVVGLALLFAASLRFSWHSQLYGHWHNKWYGNQDPVKNIWLPDYRAVIDAKPLPGVTNLSGIAYDFDRGRMLGITNGEPMEILALSRDGDVLEHYPLIGFQDTEGLAYIGGGRVVIADEVKQQLDIITLPDTPGPIHVEGARFLAIGVNLSNNNKGFEGVTYDVANDRVLAVKERDPRQLYSVTGMLASLGGSLQIRIDDLTSWVDRSVFSRDLSELFYDPRTGHLLMLSEESNNVTELDEKGNFVSILSLRSMAGDLKKNVPQAEGMTMDADGELYIVSEPNLFYRFTKAKGTLGVGAEKL</sequence>
<evidence type="ECO:0000256" key="1">
    <source>
        <dbReference type="ARBA" id="ARBA00004236"/>
    </source>
</evidence>
<name>A0A1H0RAL9_9PSED</name>
<proteinExistence type="predicted"/>
<protein>
    <submittedName>
        <fullName evidence="4">Uncharacterized protein YjiK</fullName>
    </submittedName>
</protein>
<dbReference type="Proteomes" id="UP000198827">
    <property type="component" value="Chromosome I"/>
</dbReference>
<dbReference type="GO" id="GO:0005886">
    <property type="term" value="C:plasma membrane"/>
    <property type="evidence" value="ECO:0007669"/>
    <property type="project" value="UniProtKB-SubCell"/>
</dbReference>
<evidence type="ECO:0000313" key="5">
    <source>
        <dbReference type="Proteomes" id="UP000198827"/>
    </source>
</evidence>
<keyword evidence="3" id="KW-0472">Membrane</keyword>
<dbReference type="SUPFAM" id="SSF50956">
    <property type="entry name" value="Thermostable phytase (3-phytase)"/>
    <property type="match status" value="1"/>
</dbReference>
<dbReference type="AlphaFoldDB" id="A0A1H0RAL9"/>
<organism evidence="4 5">
    <name type="scientific">Pseudomonas arsenicoxydans</name>
    <dbReference type="NCBI Taxonomy" id="702115"/>
    <lineage>
        <taxon>Bacteria</taxon>
        <taxon>Pseudomonadati</taxon>
        <taxon>Pseudomonadota</taxon>
        <taxon>Gammaproteobacteria</taxon>
        <taxon>Pseudomonadales</taxon>
        <taxon>Pseudomonadaceae</taxon>
        <taxon>Pseudomonas</taxon>
    </lineage>
</organism>
<dbReference type="CDD" id="cd09971">
    <property type="entry name" value="SdiA-regulated"/>
    <property type="match status" value="1"/>
</dbReference>
<dbReference type="RefSeq" id="WP_090185932.1">
    <property type="nucleotide sequence ID" value="NZ_LT629705.1"/>
</dbReference>
<keyword evidence="2" id="KW-1003">Cell membrane</keyword>
<comment type="subcellular location">
    <subcellularLocation>
        <location evidence="1">Cell membrane</location>
    </subcellularLocation>
</comment>
<evidence type="ECO:0000256" key="2">
    <source>
        <dbReference type="ARBA" id="ARBA00022475"/>
    </source>
</evidence>
<evidence type="ECO:0000313" key="4">
    <source>
        <dbReference type="EMBL" id="SDP25998.1"/>
    </source>
</evidence>